<evidence type="ECO:0000313" key="1">
    <source>
        <dbReference type="EMBL" id="MCH93689.1"/>
    </source>
</evidence>
<keyword evidence="2" id="KW-1185">Reference proteome</keyword>
<name>A0A392N3B7_9FABA</name>
<protein>
    <submittedName>
        <fullName evidence="1">Uncharacterized protein</fullName>
    </submittedName>
</protein>
<proteinExistence type="predicted"/>
<accession>A0A392N3B7</accession>
<organism evidence="1 2">
    <name type="scientific">Trifolium medium</name>
    <dbReference type="NCBI Taxonomy" id="97028"/>
    <lineage>
        <taxon>Eukaryota</taxon>
        <taxon>Viridiplantae</taxon>
        <taxon>Streptophyta</taxon>
        <taxon>Embryophyta</taxon>
        <taxon>Tracheophyta</taxon>
        <taxon>Spermatophyta</taxon>
        <taxon>Magnoliopsida</taxon>
        <taxon>eudicotyledons</taxon>
        <taxon>Gunneridae</taxon>
        <taxon>Pentapetalae</taxon>
        <taxon>rosids</taxon>
        <taxon>fabids</taxon>
        <taxon>Fabales</taxon>
        <taxon>Fabaceae</taxon>
        <taxon>Papilionoideae</taxon>
        <taxon>50 kb inversion clade</taxon>
        <taxon>NPAAA clade</taxon>
        <taxon>Hologalegina</taxon>
        <taxon>IRL clade</taxon>
        <taxon>Trifolieae</taxon>
        <taxon>Trifolium</taxon>
    </lineage>
</organism>
<sequence length="104" mass="12112">MGLEHIIQQRLQWFQNIKELILDICCTENVINAGKAAVLLWNLWQNRNNCVWNNNKLSARQIGMKAGQMWDDWAMVQGLIEEQNYTVMQQNTTVMQQHTAAPII</sequence>
<dbReference type="AlphaFoldDB" id="A0A392N3B7"/>
<comment type="caution">
    <text evidence="1">The sequence shown here is derived from an EMBL/GenBank/DDBJ whole genome shotgun (WGS) entry which is preliminary data.</text>
</comment>
<reference evidence="1 2" key="1">
    <citation type="journal article" date="2018" name="Front. Plant Sci.">
        <title>Red Clover (Trifolium pratense) and Zigzag Clover (T. medium) - A Picture of Genomic Similarities and Differences.</title>
        <authorList>
            <person name="Dluhosova J."/>
            <person name="Istvanek J."/>
            <person name="Nedelnik J."/>
            <person name="Repkova J."/>
        </authorList>
    </citation>
    <scope>NUCLEOTIDE SEQUENCE [LARGE SCALE GENOMIC DNA]</scope>
    <source>
        <strain evidence="2">cv. 10/8</strain>
        <tissue evidence="1">Leaf</tissue>
    </source>
</reference>
<dbReference type="Proteomes" id="UP000265520">
    <property type="component" value="Unassembled WGS sequence"/>
</dbReference>
<gene>
    <name evidence="1" type="ORF">A2U01_0014641</name>
</gene>
<evidence type="ECO:0000313" key="2">
    <source>
        <dbReference type="Proteomes" id="UP000265520"/>
    </source>
</evidence>
<dbReference type="EMBL" id="LXQA010025566">
    <property type="protein sequence ID" value="MCH93689.1"/>
    <property type="molecule type" value="Genomic_DNA"/>
</dbReference>